<organism evidence="2 3">
    <name type="scientific">Prorocentrum cordatum</name>
    <dbReference type="NCBI Taxonomy" id="2364126"/>
    <lineage>
        <taxon>Eukaryota</taxon>
        <taxon>Sar</taxon>
        <taxon>Alveolata</taxon>
        <taxon>Dinophyceae</taxon>
        <taxon>Prorocentrales</taxon>
        <taxon>Prorocentraceae</taxon>
        <taxon>Prorocentrum</taxon>
    </lineage>
</organism>
<evidence type="ECO:0000313" key="2">
    <source>
        <dbReference type="EMBL" id="CAK0905780.1"/>
    </source>
</evidence>
<keyword evidence="3" id="KW-1185">Reference proteome</keyword>
<gene>
    <name evidence="2" type="ORF">PCOR1329_LOCUS81352</name>
</gene>
<evidence type="ECO:0000313" key="3">
    <source>
        <dbReference type="Proteomes" id="UP001189429"/>
    </source>
</evidence>
<evidence type="ECO:0000256" key="1">
    <source>
        <dbReference type="SAM" id="MobiDB-lite"/>
    </source>
</evidence>
<name>A0ABN9Y033_9DINO</name>
<reference evidence="2" key="1">
    <citation type="submission" date="2023-10" db="EMBL/GenBank/DDBJ databases">
        <authorList>
            <person name="Chen Y."/>
            <person name="Shah S."/>
            <person name="Dougan E. K."/>
            <person name="Thang M."/>
            <person name="Chan C."/>
        </authorList>
    </citation>
    <scope>NUCLEOTIDE SEQUENCE [LARGE SCALE GENOMIC DNA]</scope>
</reference>
<feature type="region of interest" description="Disordered" evidence="1">
    <location>
        <begin position="883"/>
        <end position="914"/>
    </location>
</feature>
<feature type="compositionally biased region" description="Basic and acidic residues" evidence="1">
    <location>
        <begin position="54"/>
        <end position="65"/>
    </location>
</feature>
<comment type="caution">
    <text evidence="2">The sequence shown here is derived from an EMBL/GenBank/DDBJ whole genome shotgun (WGS) entry which is preliminary data.</text>
</comment>
<dbReference type="EMBL" id="CAUYUJ010021611">
    <property type="protein sequence ID" value="CAK0905780.1"/>
    <property type="molecule type" value="Genomic_DNA"/>
</dbReference>
<feature type="compositionally biased region" description="Low complexity" evidence="1">
    <location>
        <begin position="42"/>
        <end position="52"/>
    </location>
</feature>
<accession>A0ABN9Y033</accession>
<feature type="region of interest" description="Disordered" evidence="1">
    <location>
        <begin position="105"/>
        <end position="166"/>
    </location>
</feature>
<feature type="region of interest" description="Disordered" evidence="1">
    <location>
        <begin position="1"/>
        <end position="86"/>
    </location>
</feature>
<proteinExistence type="predicted"/>
<sequence>MPPPKSKKQPQPVEDGKTIGAHFKKAGKDKDQDAADAPTDLGDAQGADGAAQEAEDRQHGDRDPGRGAGGSGSASSGPMDVDGKGSGEAIAADAEAAVGADAATTAATGGGPGSAVKSPLPAGSPLSAKAATPHFPAGPAGGWPSPGPAGSPATPAPAGSPTPPMLCGPSTPNSECAMGVVEAEAAGDGQFKCKRCNVLCSNDERQIVQRRSTEDCISCGKSYKALTNRWRKNGKLKEWWNNKSAQEKTLWYQEHRNKQEVLQGDASRIHWKPWSIVKRDLFMEGFTSEQDQLAEWRSRILKGIYKVQKDEETQQWLVGEYQGKFQDLTRQQRLSGSVKRDACELTSAEDLQNFMADIKNTMEGALGEFTQARSSALAGAADGAPTDVPEQWIASHVEAEQWDPVLGLSITDGLMEIEQHNQKADEYKRLCNREDTEAAAIKPMEEAIDAKSMKAVAKRQAAKKLTDAMRQKLVDGLNALAPLAQMPPPSRSSIFVVVLLISLLIQVSESVDVRGFMSDRLTSDALKEEPIAGLVARLVVFEKETPNIVTNVDALLMKIANMSDDASWNFNLEPIKAALKDASEKTRADGTHWSDFRKAIAECKTAAQKKVDAAAGSTLKKKKLTDKAKDAKDTNCSADMANKLVFVGLSVEELNGGVNIETTFEAVQRPGKASVMQVPQLMEGAQKANGWNALDSWLKEKVKAEENICFGAVTQPEIVASAKSSLLAVRADSMLFRTAFLAKSPQLAKLTKAMFGMQAFFAPRKHTQVLPPPFGIGEVRAVFEGKELVVAQQMVGEPLDAQISKLQSMSSGDLLNLIREAPNFALIIKQGDVAWLPTGFVYMIFHLMPTIGMRPSKPSPTGDFGVDINESSTEVKIYNNSAGSAKLPTDLQPAPTSPDGQSLASWGDPLSDCQ</sequence>
<feature type="compositionally biased region" description="Pro residues" evidence="1">
    <location>
        <begin position="145"/>
        <end position="166"/>
    </location>
</feature>
<dbReference type="Proteomes" id="UP001189429">
    <property type="component" value="Unassembled WGS sequence"/>
</dbReference>
<protein>
    <submittedName>
        <fullName evidence="2">Uncharacterized protein</fullName>
    </submittedName>
</protein>